<organism evidence="1 2">
    <name type="scientific">Setaria digitata</name>
    <dbReference type="NCBI Taxonomy" id="48799"/>
    <lineage>
        <taxon>Eukaryota</taxon>
        <taxon>Metazoa</taxon>
        <taxon>Ecdysozoa</taxon>
        <taxon>Nematoda</taxon>
        <taxon>Chromadorea</taxon>
        <taxon>Rhabditida</taxon>
        <taxon>Spirurina</taxon>
        <taxon>Spiruromorpha</taxon>
        <taxon>Filarioidea</taxon>
        <taxon>Setariidae</taxon>
        <taxon>Setaria</taxon>
    </lineage>
</organism>
<evidence type="ECO:0000313" key="1">
    <source>
        <dbReference type="Proteomes" id="UP000887581"/>
    </source>
</evidence>
<dbReference type="AlphaFoldDB" id="A0A915PFV1"/>
<sequence length="152" mass="16986">MSANARPLAVLFAQRVERGLTPNRATQGVNDSNDQEDVANSVLLLSSTARLHTRYTFTFSVKRPVGFWMKHEGLNITVTRSVEDEDGRTKKDAVNQHERSDFQWCEANYFSIGFSDHVTSASREGTSVNENFGALNALQVVIPWKVVDALNL</sequence>
<name>A0A915PFV1_9BILA</name>
<dbReference type="Proteomes" id="UP000887581">
    <property type="component" value="Unplaced"/>
</dbReference>
<accession>A0A915PFV1</accession>
<keyword evidence="1" id="KW-1185">Reference proteome</keyword>
<proteinExistence type="predicted"/>
<evidence type="ECO:0000313" key="2">
    <source>
        <dbReference type="WBParaSite" id="sdigi.contig10.g1105.t1"/>
    </source>
</evidence>
<reference evidence="2" key="1">
    <citation type="submission" date="2022-11" db="UniProtKB">
        <authorList>
            <consortium name="WormBaseParasite"/>
        </authorList>
    </citation>
    <scope>IDENTIFICATION</scope>
</reference>
<dbReference type="WBParaSite" id="sdigi.contig10.g1105.t1">
    <property type="protein sequence ID" value="sdigi.contig10.g1105.t1"/>
    <property type="gene ID" value="sdigi.contig10.g1105"/>
</dbReference>
<protein>
    <submittedName>
        <fullName evidence="2">Uncharacterized protein</fullName>
    </submittedName>
</protein>